<comment type="similarity">
    <text evidence="1">Belongs to the short-chain dehydrogenases/reductases (SDR) family.</text>
</comment>
<sequence>MRVVITGASRGIGAALAAAYDERGDTVVGTSRSGGAGLVPLDFDAAPDFAPLRDEVGAGAVDILVCNAGIYPDKGQPLADGYPPEMWSRGLFVNVAGPFLTIQALLPALRRSSAPRIAIVSSAMGSQDRAPGGSYIYRASKAAAVNLARNLARDLAPDSIAVGAYHPGWVRTEMGGAGADIDAATSAGGLVSRIDRLTPETTGVFETWDGQPIPF</sequence>
<dbReference type="OrthoDB" id="9785826at2"/>
<gene>
    <name evidence="2" type="ORF">OB2597_15945</name>
</gene>
<dbReference type="Proteomes" id="UP000004318">
    <property type="component" value="Unassembled WGS sequence"/>
</dbReference>
<dbReference type="InterPro" id="IPR052184">
    <property type="entry name" value="SDR_enzymes"/>
</dbReference>
<proteinExistence type="inferred from homology"/>
<organism evidence="2 3">
    <name type="scientific">Pseudooceanicola batsensis (strain ATCC BAA-863 / DSM 15984 / KCTC 12145 / HTCC2597)</name>
    <name type="common">Oceanicola batsensis</name>
    <dbReference type="NCBI Taxonomy" id="252305"/>
    <lineage>
        <taxon>Bacteria</taxon>
        <taxon>Pseudomonadati</taxon>
        <taxon>Pseudomonadota</taxon>
        <taxon>Alphaproteobacteria</taxon>
        <taxon>Rhodobacterales</taxon>
        <taxon>Paracoccaceae</taxon>
        <taxon>Pseudooceanicola</taxon>
    </lineage>
</organism>
<dbReference type="PANTHER" id="PTHR45458:SF1">
    <property type="entry name" value="SHORT CHAIN DEHYDROGENASE"/>
    <property type="match status" value="1"/>
</dbReference>
<dbReference type="PRINTS" id="PR00081">
    <property type="entry name" value="GDHRDH"/>
</dbReference>
<dbReference type="RefSeq" id="WP_009807398.1">
    <property type="nucleotide sequence ID" value="NZ_CH724131.1"/>
</dbReference>
<dbReference type="HOGENOM" id="CLU_010194_9_1_5"/>
<dbReference type="STRING" id="252305.OB2597_15945"/>
<dbReference type="PANTHER" id="PTHR45458">
    <property type="entry name" value="SHORT-CHAIN DEHYDROGENASE/REDUCTASE SDR"/>
    <property type="match status" value="1"/>
</dbReference>
<dbReference type="SUPFAM" id="SSF51735">
    <property type="entry name" value="NAD(P)-binding Rossmann-fold domains"/>
    <property type="match status" value="1"/>
</dbReference>
<dbReference type="CDD" id="cd05325">
    <property type="entry name" value="carb_red_sniffer_like_SDR_c"/>
    <property type="match status" value="1"/>
</dbReference>
<dbReference type="AlphaFoldDB" id="A3TZ71"/>
<dbReference type="PRINTS" id="PR00080">
    <property type="entry name" value="SDRFAMILY"/>
</dbReference>
<dbReference type="EMBL" id="AAMO01000006">
    <property type="protein sequence ID" value="EAQ02889.1"/>
    <property type="molecule type" value="Genomic_DNA"/>
</dbReference>
<name>A3TZ71_PSEBH</name>
<dbReference type="InterPro" id="IPR002347">
    <property type="entry name" value="SDR_fam"/>
</dbReference>
<evidence type="ECO:0000256" key="1">
    <source>
        <dbReference type="RuleBase" id="RU000363"/>
    </source>
</evidence>
<dbReference type="eggNOG" id="COG1028">
    <property type="taxonomic scope" value="Bacteria"/>
</dbReference>
<dbReference type="GO" id="GO:0016616">
    <property type="term" value="F:oxidoreductase activity, acting on the CH-OH group of donors, NAD or NADP as acceptor"/>
    <property type="evidence" value="ECO:0007669"/>
    <property type="project" value="TreeGrafter"/>
</dbReference>
<dbReference type="Pfam" id="PF00106">
    <property type="entry name" value="adh_short"/>
    <property type="match status" value="1"/>
</dbReference>
<evidence type="ECO:0000313" key="2">
    <source>
        <dbReference type="EMBL" id="EAQ02889.1"/>
    </source>
</evidence>
<protein>
    <submittedName>
        <fullName evidence="2">Oxidoreductase, short-chain dehydrogenase/reductase family protein</fullName>
    </submittedName>
</protein>
<dbReference type="InterPro" id="IPR036291">
    <property type="entry name" value="NAD(P)-bd_dom_sf"/>
</dbReference>
<accession>A3TZ71</accession>
<reference evidence="2 3" key="1">
    <citation type="journal article" date="2010" name="J. Bacteriol.">
        <title>Genome sequences of Oceanicola granulosus HTCC2516(T) and Oceanicola batsensis HTCC2597(TDelta).</title>
        <authorList>
            <person name="Thrash J.C."/>
            <person name="Cho J.C."/>
            <person name="Vergin K.L."/>
            <person name="Giovannoni S.J."/>
        </authorList>
    </citation>
    <scope>NUCLEOTIDE SEQUENCE [LARGE SCALE GENOMIC DNA]</scope>
    <source>
        <strain evidence="3">ATCC BAA-863 / DSM 15984 / KCTC 12145 / HTCC2597</strain>
    </source>
</reference>
<dbReference type="Gene3D" id="3.40.50.720">
    <property type="entry name" value="NAD(P)-binding Rossmann-like Domain"/>
    <property type="match status" value="1"/>
</dbReference>
<evidence type="ECO:0000313" key="3">
    <source>
        <dbReference type="Proteomes" id="UP000004318"/>
    </source>
</evidence>
<comment type="caution">
    <text evidence="2">The sequence shown here is derived from an EMBL/GenBank/DDBJ whole genome shotgun (WGS) entry which is preliminary data.</text>
</comment>
<keyword evidence="3" id="KW-1185">Reference proteome</keyword>